<dbReference type="Proteomes" id="UP001151234">
    <property type="component" value="Unassembled WGS sequence"/>
</dbReference>
<comment type="caution">
    <text evidence="1">The sequence shown here is derived from an EMBL/GenBank/DDBJ whole genome shotgun (WGS) entry which is preliminary data.</text>
</comment>
<dbReference type="RefSeq" id="WP_267988618.1">
    <property type="nucleotide sequence ID" value="NZ_JAPJZI010000001.1"/>
</dbReference>
<keyword evidence="2" id="KW-1185">Reference proteome</keyword>
<protein>
    <recommendedName>
        <fullName evidence="3">RiboL-PSP-HEPN domain-containing protein</fullName>
    </recommendedName>
</protein>
<organism evidence="1 2">
    <name type="scientific">Hoeflea prorocentri</name>
    <dbReference type="NCBI Taxonomy" id="1922333"/>
    <lineage>
        <taxon>Bacteria</taxon>
        <taxon>Pseudomonadati</taxon>
        <taxon>Pseudomonadota</taxon>
        <taxon>Alphaproteobacteria</taxon>
        <taxon>Hyphomicrobiales</taxon>
        <taxon>Rhizobiaceae</taxon>
        <taxon>Hoeflea</taxon>
    </lineage>
</organism>
<sequence>MSDFVDYARTLMDAAKGFAEKAEIEKRTDQKQAFLRAALLHGVSFLEAHINEISDHFKNRSILSVHEKGVLLEREVRLEKGSFRLSATPKFSRMTDRIELLLKKFSDDVAASKGTWFSKLQAAIDARNRLVHPKEVHSLSHIEVIGALQAIIDCVDALFRAVFKKPLPYKGKYMGGGLDL</sequence>
<dbReference type="EMBL" id="JAPJZI010000001">
    <property type="protein sequence ID" value="MDA5397149.1"/>
    <property type="molecule type" value="Genomic_DNA"/>
</dbReference>
<evidence type="ECO:0008006" key="3">
    <source>
        <dbReference type="Google" id="ProtNLM"/>
    </source>
</evidence>
<accession>A0A9X3ZFL7</accession>
<reference evidence="1" key="1">
    <citation type="submission" date="2022-11" db="EMBL/GenBank/DDBJ databases">
        <title>Draft genome sequence of Hoeflea poritis E7-10 and Hoeflea prorocentri PM5-8, separated from scleractinian coral Porites lutea and marine dinoflagellate.</title>
        <authorList>
            <person name="Zhang G."/>
            <person name="Wei Q."/>
            <person name="Cai L."/>
        </authorList>
    </citation>
    <scope>NUCLEOTIDE SEQUENCE</scope>
    <source>
        <strain evidence="1">PM5-8</strain>
    </source>
</reference>
<dbReference type="AlphaFoldDB" id="A0A9X3ZFL7"/>
<gene>
    <name evidence="1" type="ORF">OQ273_01075</name>
</gene>
<name>A0A9X3ZFL7_9HYPH</name>
<proteinExistence type="predicted"/>
<evidence type="ECO:0000313" key="2">
    <source>
        <dbReference type="Proteomes" id="UP001151234"/>
    </source>
</evidence>
<evidence type="ECO:0000313" key="1">
    <source>
        <dbReference type="EMBL" id="MDA5397149.1"/>
    </source>
</evidence>